<evidence type="ECO:0000313" key="1">
    <source>
        <dbReference type="EMBL" id="KAL2334306.1"/>
    </source>
</evidence>
<dbReference type="AlphaFoldDB" id="A0ABD1MEW4"/>
<proteinExistence type="predicted"/>
<reference evidence="1 2" key="1">
    <citation type="submission" date="2024-08" db="EMBL/GenBank/DDBJ databases">
        <title>Insights into the chromosomal genome structure of Flemingia macrophylla.</title>
        <authorList>
            <person name="Ding Y."/>
            <person name="Zhao Y."/>
            <person name="Bi W."/>
            <person name="Wu M."/>
            <person name="Zhao G."/>
            <person name="Gong Y."/>
            <person name="Li W."/>
            <person name="Zhang P."/>
        </authorList>
    </citation>
    <scope>NUCLEOTIDE SEQUENCE [LARGE SCALE GENOMIC DNA]</scope>
    <source>
        <strain evidence="1">DYQJB</strain>
        <tissue evidence="1">Leaf</tissue>
    </source>
</reference>
<name>A0ABD1MEW4_9FABA</name>
<keyword evidence="2" id="KW-1185">Reference proteome</keyword>
<gene>
    <name evidence="1" type="ORF">Fmac_015519</name>
</gene>
<accession>A0ABD1MEW4</accession>
<organism evidence="1 2">
    <name type="scientific">Flemingia macrophylla</name>
    <dbReference type="NCBI Taxonomy" id="520843"/>
    <lineage>
        <taxon>Eukaryota</taxon>
        <taxon>Viridiplantae</taxon>
        <taxon>Streptophyta</taxon>
        <taxon>Embryophyta</taxon>
        <taxon>Tracheophyta</taxon>
        <taxon>Spermatophyta</taxon>
        <taxon>Magnoliopsida</taxon>
        <taxon>eudicotyledons</taxon>
        <taxon>Gunneridae</taxon>
        <taxon>Pentapetalae</taxon>
        <taxon>rosids</taxon>
        <taxon>fabids</taxon>
        <taxon>Fabales</taxon>
        <taxon>Fabaceae</taxon>
        <taxon>Papilionoideae</taxon>
        <taxon>50 kb inversion clade</taxon>
        <taxon>NPAAA clade</taxon>
        <taxon>indigoferoid/millettioid clade</taxon>
        <taxon>Phaseoleae</taxon>
        <taxon>Flemingia</taxon>
    </lineage>
</organism>
<dbReference type="EMBL" id="JBGMDY010000005">
    <property type="protein sequence ID" value="KAL2334306.1"/>
    <property type="molecule type" value="Genomic_DNA"/>
</dbReference>
<dbReference type="Proteomes" id="UP001603857">
    <property type="component" value="Unassembled WGS sequence"/>
</dbReference>
<sequence length="80" mass="9153">MVFESTFFKCLWHDARRTATHLAYAPSALLRPAKVRVAYEDAQRRCVWRRRTPDDTWKLRTEASGTVGVTIARTSGQTIA</sequence>
<evidence type="ECO:0008006" key="3">
    <source>
        <dbReference type="Google" id="ProtNLM"/>
    </source>
</evidence>
<comment type="caution">
    <text evidence="1">The sequence shown here is derived from an EMBL/GenBank/DDBJ whole genome shotgun (WGS) entry which is preliminary data.</text>
</comment>
<protein>
    <recommendedName>
        <fullName evidence="3">DUF1508 domain-containing protein</fullName>
    </recommendedName>
</protein>
<evidence type="ECO:0000313" key="2">
    <source>
        <dbReference type="Proteomes" id="UP001603857"/>
    </source>
</evidence>